<accession>A0A0P0C446</accession>
<reference evidence="1 2" key="1">
    <citation type="submission" date="2015-08" db="EMBL/GenBank/DDBJ databases">
        <title>Complete genome sequence of Rufibacter tibetensis strain 1351t, a radiation-resistant bacterium from tibet plateau.</title>
        <authorList>
            <person name="Dai J."/>
        </authorList>
    </citation>
    <scope>NUCLEOTIDE SEQUENCE [LARGE SCALE GENOMIC DNA]</scope>
    <source>
        <strain evidence="1 2">1351</strain>
    </source>
</reference>
<sequence length="77" mass="8936">MNSLIPKRFFFQSLSDEKAKRAIPFSFVLAKAENKYLFSRAINKEEERTERTSIPSKNLDVLLAVLDDSKDNQLFKP</sequence>
<evidence type="ECO:0000313" key="1">
    <source>
        <dbReference type="EMBL" id="ALI99875.1"/>
    </source>
</evidence>
<dbReference type="KEGG" id="rti:DC20_13975"/>
<gene>
    <name evidence="1" type="ORF">DC20_13975</name>
</gene>
<dbReference type="Proteomes" id="UP000061382">
    <property type="component" value="Chromosome"/>
</dbReference>
<protein>
    <submittedName>
        <fullName evidence="1">Uncharacterized protein</fullName>
    </submittedName>
</protein>
<keyword evidence="2" id="KW-1185">Reference proteome</keyword>
<organism evidence="1 2">
    <name type="scientific">Rufibacter tibetensis</name>
    <dbReference type="NCBI Taxonomy" id="512763"/>
    <lineage>
        <taxon>Bacteria</taxon>
        <taxon>Pseudomonadati</taxon>
        <taxon>Bacteroidota</taxon>
        <taxon>Cytophagia</taxon>
        <taxon>Cytophagales</taxon>
        <taxon>Hymenobacteraceae</taxon>
        <taxon>Rufibacter</taxon>
    </lineage>
</organism>
<proteinExistence type="predicted"/>
<name>A0A0P0C446_9BACT</name>
<evidence type="ECO:0000313" key="2">
    <source>
        <dbReference type="Proteomes" id="UP000061382"/>
    </source>
</evidence>
<dbReference type="AlphaFoldDB" id="A0A0P0C446"/>
<dbReference type="EMBL" id="CP012643">
    <property type="protein sequence ID" value="ALI99875.1"/>
    <property type="molecule type" value="Genomic_DNA"/>
</dbReference>